<protein>
    <submittedName>
        <fullName evidence="2">Uncharacterized protein</fullName>
    </submittedName>
</protein>
<keyword evidence="3" id="KW-1185">Reference proteome</keyword>
<dbReference type="SUPFAM" id="SSF50630">
    <property type="entry name" value="Acid proteases"/>
    <property type="match status" value="1"/>
</dbReference>
<dbReference type="EMBL" id="PNBA02000003">
    <property type="protein sequence ID" value="KAG6430816.1"/>
    <property type="molecule type" value="Genomic_DNA"/>
</dbReference>
<dbReference type="CDD" id="cd00303">
    <property type="entry name" value="retropepsin_like"/>
    <property type="match status" value="1"/>
</dbReference>
<accession>A0A8X8YJ24</accession>
<dbReference type="InterPro" id="IPR032567">
    <property type="entry name" value="RTL1-rel"/>
</dbReference>
<reference evidence="2" key="1">
    <citation type="submission" date="2018-01" db="EMBL/GenBank/DDBJ databases">
        <authorList>
            <person name="Mao J.F."/>
        </authorList>
    </citation>
    <scope>NUCLEOTIDE SEQUENCE</scope>
    <source>
        <strain evidence="2">Huo1</strain>
        <tissue evidence="2">Leaf</tissue>
    </source>
</reference>
<feature type="compositionally biased region" description="Polar residues" evidence="1">
    <location>
        <begin position="82"/>
        <end position="98"/>
    </location>
</feature>
<dbReference type="PANTHER" id="PTHR15503:SF22">
    <property type="entry name" value="TRANSPOSON TY3-I GAG POLYPROTEIN"/>
    <property type="match status" value="1"/>
</dbReference>
<dbReference type="Pfam" id="PF08284">
    <property type="entry name" value="RVP_2"/>
    <property type="match status" value="1"/>
</dbReference>
<sequence length="366" mass="40639">MQKTTEVGSDTLISLFIAGLHDSIKQELLTNRPPSLDAAFALAQRLAACQSLPSAMAASPRPSWHNRDNRPKTTPALVVTNPPKTATTPQPRPEQNTGPIGGFNNKLRPNYPVIRVSAAERAEKTRRGECWWCPEQYSREHVCSKKFYALMGADDEDDWIDDENGIPEDDGETMVITGDVSSIHVISPKIRPRTIRLKGRINDSAVSVLIDGGSTHNFIQPAVAEQLSLPLHEIKPFRVFVGNGESLRCSHACLHTPITMQGYTFEIDLFILQVKGPDVILGVQWLQELGDVTKNYRHLTMKFDVGNKPIFLQGERTEPRPISYNILFSLVGQEYDCELFELVSVSPELTTAEPSYPPPLTDPGVS</sequence>
<comment type="caution">
    <text evidence="2">The sequence shown here is derived from an EMBL/GenBank/DDBJ whole genome shotgun (WGS) entry which is preliminary data.</text>
</comment>
<dbReference type="InterPro" id="IPR021109">
    <property type="entry name" value="Peptidase_aspartic_dom_sf"/>
</dbReference>
<dbReference type="Proteomes" id="UP000298416">
    <property type="component" value="Unassembled WGS sequence"/>
</dbReference>
<reference evidence="2" key="2">
    <citation type="submission" date="2020-08" db="EMBL/GenBank/DDBJ databases">
        <title>Plant Genome Project.</title>
        <authorList>
            <person name="Zhang R.-G."/>
        </authorList>
    </citation>
    <scope>NUCLEOTIDE SEQUENCE</scope>
    <source>
        <strain evidence="2">Huo1</strain>
        <tissue evidence="2">Leaf</tissue>
    </source>
</reference>
<dbReference type="AlphaFoldDB" id="A0A8X8YJ24"/>
<name>A0A8X8YJ24_SALSN</name>
<dbReference type="PANTHER" id="PTHR15503">
    <property type="entry name" value="LDOC1 RELATED"/>
    <property type="match status" value="1"/>
</dbReference>
<organism evidence="2">
    <name type="scientific">Salvia splendens</name>
    <name type="common">Scarlet sage</name>
    <dbReference type="NCBI Taxonomy" id="180675"/>
    <lineage>
        <taxon>Eukaryota</taxon>
        <taxon>Viridiplantae</taxon>
        <taxon>Streptophyta</taxon>
        <taxon>Embryophyta</taxon>
        <taxon>Tracheophyta</taxon>
        <taxon>Spermatophyta</taxon>
        <taxon>Magnoliopsida</taxon>
        <taxon>eudicotyledons</taxon>
        <taxon>Gunneridae</taxon>
        <taxon>Pentapetalae</taxon>
        <taxon>asterids</taxon>
        <taxon>lamiids</taxon>
        <taxon>Lamiales</taxon>
        <taxon>Lamiaceae</taxon>
        <taxon>Nepetoideae</taxon>
        <taxon>Mentheae</taxon>
        <taxon>Salviinae</taxon>
        <taxon>Salvia</taxon>
        <taxon>Salvia subgen. Calosphace</taxon>
        <taxon>core Calosphace</taxon>
    </lineage>
</organism>
<proteinExistence type="predicted"/>
<feature type="region of interest" description="Disordered" evidence="1">
    <location>
        <begin position="57"/>
        <end position="106"/>
    </location>
</feature>
<evidence type="ECO:0000313" key="2">
    <source>
        <dbReference type="EMBL" id="KAG6430816.1"/>
    </source>
</evidence>
<evidence type="ECO:0000313" key="3">
    <source>
        <dbReference type="Proteomes" id="UP000298416"/>
    </source>
</evidence>
<gene>
    <name evidence="2" type="ORF">SASPL_108889</name>
</gene>
<evidence type="ECO:0000256" key="1">
    <source>
        <dbReference type="SAM" id="MobiDB-lite"/>
    </source>
</evidence>
<dbReference type="Gene3D" id="2.40.70.10">
    <property type="entry name" value="Acid Proteases"/>
    <property type="match status" value="1"/>
</dbReference>